<evidence type="ECO:0000313" key="3">
    <source>
        <dbReference type="Proteomes" id="UP000247932"/>
    </source>
</evidence>
<evidence type="ECO:0000313" key="1">
    <source>
        <dbReference type="EMBL" id="PXZ03263.1"/>
    </source>
</evidence>
<evidence type="ECO:0000313" key="2">
    <source>
        <dbReference type="EMBL" id="PXZ03294.1"/>
    </source>
</evidence>
<accession>A0A2V4DZC5</accession>
<feature type="non-terminal residue" evidence="2">
    <location>
        <position position="1"/>
    </location>
</feature>
<reference evidence="2 3" key="1">
    <citation type="submission" date="2018-05" db="EMBL/GenBank/DDBJ databases">
        <title>Reference genomes for bee gut microbiota database.</title>
        <authorList>
            <person name="Ellegaard K.M."/>
        </authorList>
    </citation>
    <scope>NUCLEOTIDE SEQUENCE [LARGE SCALE GENOMIC DNA]</scope>
    <source>
        <strain evidence="2 3">ESL0182</strain>
    </source>
</reference>
<comment type="caution">
    <text evidence="2">The sequence shown here is derived from an EMBL/GenBank/DDBJ whole genome shotgun (WGS) entry which is preliminary data.</text>
</comment>
<keyword evidence="3" id="KW-1185">Reference proteome</keyword>
<name>A0A2V4DZC5_9GAMM</name>
<protein>
    <submittedName>
        <fullName evidence="2">Uncharacterized protein</fullName>
    </submittedName>
</protein>
<proteinExistence type="predicted"/>
<dbReference type="EMBL" id="QGLR01000025">
    <property type="protein sequence ID" value="PXZ03263.1"/>
    <property type="molecule type" value="Genomic_DNA"/>
</dbReference>
<dbReference type="AlphaFoldDB" id="A0A2V4DZC5"/>
<dbReference type="Proteomes" id="UP000247932">
    <property type="component" value="Unassembled WGS sequence"/>
</dbReference>
<gene>
    <name evidence="2" type="ORF">DKK70_16405</name>
    <name evidence="1" type="ORF">DKK70_16435</name>
</gene>
<sequence>WLKETYPSYYETLPEILIKQRILALWQSQSAKYNVIDNLIINNLKTKLVEELELVTNPFEELESEFFS</sequence>
<dbReference type="EMBL" id="QGLR01000023">
    <property type="protein sequence ID" value="PXZ03294.1"/>
    <property type="molecule type" value="Genomic_DNA"/>
</dbReference>
<dbReference type="RefSeq" id="WP_181416041.1">
    <property type="nucleotide sequence ID" value="NZ_QGLR01000023.1"/>
</dbReference>
<organism evidence="2 3">
    <name type="scientific">Gilliamella apicola</name>
    <dbReference type="NCBI Taxonomy" id="1196095"/>
    <lineage>
        <taxon>Bacteria</taxon>
        <taxon>Pseudomonadati</taxon>
        <taxon>Pseudomonadota</taxon>
        <taxon>Gammaproteobacteria</taxon>
        <taxon>Orbales</taxon>
        <taxon>Orbaceae</taxon>
        <taxon>Gilliamella</taxon>
    </lineage>
</organism>